<evidence type="ECO:0000313" key="5">
    <source>
        <dbReference type="EMBL" id="QPS84709.1"/>
    </source>
</evidence>
<sequence>MHKILIIGAGGWGREVLAQMQDDPANGKDWTIKGFLDSRPGLLGDTGCDTPILGNPLDYVPAPEDAFVCAIGAPAARHDYSQPLLTRGAEFIPLLTGAFLNPRIRIGKGCILCSRVQISPDVWIGDFANIHTMTVVGHDAHIGDYAQIGAMVFIGGGTCIGARAVVNPHATILPGIQIGEGATVGAGAVVVKDVPAGSTVFGNPAKVIFHSILPEN</sequence>
<gene>
    <name evidence="5" type="ORF">I6G47_25080</name>
</gene>
<evidence type="ECO:0000256" key="2">
    <source>
        <dbReference type="PIRSR" id="PIRSR620019-1"/>
    </source>
</evidence>
<dbReference type="GO" id="GO:0016740">
    <property type="term" value="F:transferase activity"/>
    <property type="evidence" value="ECO:0007669"/>
    <property type="project" value="UniProtKB-KW"/>
</dbReference>
<feature type="domain" description="PglD N-terminal" evidence="4">
    <location>
        <begin position="3"/>
        <end position="80"/>
    </location>
</feature>
<dbReference type="Pfam" id="PF17836">
    <property type="entry name" value="PglD_N"/>
    <property type="match status" value="1"/>
</dbReference>
<dbReference type="PANTHER" id="PTHR43300">
    <property type="entry name" value="ACETYLTRANSFERASE"/>
    <property type="match status" value="1"/>
</dbReference>
<dbReference type="CDD" id="cd03360">
    <property type="entry name" value="LbH_AT_putative"/>
    <property type="match status" value="1"/>
</dbReference>
<feature type="site" description="Increases basicity of active site His" evidence="2">
    <location>
        <position position="139"/>
    </location>
</feature>
<organism evidence="5 6">
    <name type="scientific">Delftia lacustris</name>
    <dbReference type="NCBI Taxonomy" id="558537"/>
    <lineage>
        <taxon>Bacteria</taxon>
        <taxon>Pseudomonadati</taxon>
        <taxon>Pseudomonadota</taxon>
        <taxon>Betaproteobacteria</taxon>
        <taxon>Burkholderiales</taxon>
        <taxon>Comamonadaceae</taxon>
        <taxon>Delftia</taxon>
    </lineage>
</organism>
<dbReference type="Proteomes" id="UP000595064">
    <property type="component" value="Chromosome"/>
</dbReference>
<dbReference type="InterPro" id="IPR041561">
    <property type="entry name" value="PglD_N"/>
</dbReference>
<reference evidence="5 6" key="1">
    <citation type="submission" date="2020-12" db="EMBL/GenBank/DDBJ databases">
        <title>FDA dAtabase for Regulatory Grade micrObial Sequences (FDA-ARGOS): Supporting development and validation of Infectious Disease Dx tests.</title>
        <authorList>
            <person name="Sproer C."/>
            <person name="Gronow S."/>
            <person name="Severitt S."/>
            <person name="Schroder I."/>
            <person name="Tallon L."/>
            <person name="Sadzewicz L."/>
            <person name="Zhao X."/>
            <person name="Boylan J."/>
            <person name="Ott S."/>
            <person name="Bowen H."/>
            <person name="Vavikolanu K."/>
            <person name="Mehta A."/>
            <person name="Aluvathingal J."/>
            <person name="Nadendla S."/>
            <person name="Lowell S."/>
            <person name="Myers T."/>
            <person name="Yan Y."/>
            <person name="Sichtig H."/>
        </authorList>
    </citation>
    <scope>NUCLEOTIDE SEQUENCE [LARGE SCALE GENOMIC DNA]</scope>
    <source>
        <strain evidence="5 6">FDAARGOS_890</strain>
    </source>
</reference>
<dbReference type="InterPro" id="IPR020019">
    <property type="entry name" value="AcTrfase_PglD-like"/>
</dbReference>
<name>A0A7T3DHL6_9BURK</name>
<comment type="similarity">
    <text evidence="1">Belongs to the transferase hexapeptide repeat family.</text>
</comment>
<dbReference type="Gene3D" id="3.40.50.20">
    <property type="match status" value="1"/>
</dbReference>
<dbReference type="InterPro" id="IPR011004">
    <property type="entry name" value="Trimer_LpxA-like_sf"/>
</dbReference>
<keyword evidence="6" id="KW-1185">Reference proteome</keyword>
<protein>
    <submittedName>
        <fullName evidence="5">Acetyltransferase</fullName>
    </submittedName>
</protein>
<feature type="active site" description="Proton acceptor" evidence="2">
    <location>
        <position position="138"/>
    </location>
</feature>
<dbReference type="Gene3D" id="2.160.10.10">
    <property type="entry name" value="Hexapeptide repeat proteins"/>
    <property type="match status" value="1"/>
</dbReference>
<proteinExistence type="inferred from homology"/>
<evidence type="ECO:0000256" key="3">
    <source>
        <dbReference type="PIRSR" id="PIRSR620019-2"/>
    </source>
</evidence>
<dbReference type="PANTHER" id="PTHR43300:SF7">
    <property type="entry name" value="UDP-N-ACETYLBACILLOSAMINE N-ACETYLTRANSFERASE"/>
    <property type="match status" value="1"/>
</dbReference>
<keyword evidence="5" id="KW-0808">Transferase</keyword>
<dbReference type="InterPro" id="IPR001451">
    <property type="entry name" value="Hexapep"/>
</dbReference>
<evidence type="ECO:0000256" key="1">
    <source>
        <dbReference type="ARBA" id="ARBA00007274"/>
    </source>
</evidence>
<dbReference type="KEGG" id="dla:I6G47_25080"/>
<dbReference type="SUPFAM" id="SSF51161">
    <property type="entry name" value="Trimeric LpxA-like enzymes"/>
    <property type="match status" value="1"/>
</dbReference>
<accession>A0A7T3DHL6</accession>
<feature type="binding site" evidence="3">
    <location>
        <position position="72"/>
    </location>
    <ligand>
        <name>substrate</name>
    </ligand>
</feature>
<dbReference type="NCBIfam" id="TIGR03570">
    <property type="entry name" value="NeuD_NnaD"/>
    <property type="match status" value="1"/>
</dbReference>
<dbReference type="AlphaFoldDB" id="A0A7T3DHL6"/>
<evidence type="ECO:0000259" key="4">
    <source>
        <dbReference type="Pfam" id="PF17836"/>
    </source>
</evidence>
<dbReference type="EMBL" id="CP065748">
    <property type="protein sequence ID" value="QPS84709.1"/>
    <property type="molecule type" value="Genomic_DNA"/>
</dbReference>
<dbReference type="Pfam" id="PF00132">
    <property type="entry name" value="Hexapep"/>
    <property type="match status" value="2"/>
</dbReference>
<evidence type="ECO:0000313" key="6">
    <source>
        <dbReference type="Proteomes" id="UP000595064"/>
    </source>
</evidence>
<dbReference type="InterPro" id="IPR050179">
    <property type="entry name" value="Trans_hexapeptide_repeat"/>
</dbReference>